<sequence>MSEALGPVAQRAFAGEAEAQFQFGEAYMRSPSAVDRLHLVGQAANEPNEPEASRLFAQAAAQGHAGAQYALGRLCEDRGADAEAARWFERAADGGHEIAREWRARRATRVCANCGAYDKSNKQCAGCLTVAFCGAECQRDFWPRHKATCKALRAAKAEAARAERAAADADAAVLESGADTISDTSVFCRITPNKVSDDAHSRFQYQKMLGDRHFKDGDLAGALAHYSNAVGIWDGEVAEAHRSANKSVMAACLSNRSLVQHKKADHEAALADAERALDVDATFAKAHLRAAAALDALGRGDDAAERRRAAARLVAAEKRAKAERPRVAALGGAADRDDDAFADLTDGRDPLDVAIGKLAKSHRTTFGAPYDFVVDMLKSVDDRALARAVKVIALEGQLLRRAVKCRQKGDQQTSVACELCVAAADLRLARHGRAPHVVLNDWYDAGRCYKNAKEILYDILNRADTMDRSLALRAYELGCGEPQLDPHGDFHFNVGLHCRNHDRWTDAAALWGISCDRGNGDAMGELSPSMGLFQSKEGDTLDGKFTTAAALKAKVKADHNCKRRWKDLPVPPFFNDEAAEAFEALETRADDVILASPMKAGTTWVHKILALMLHGLDDAGEPIEPSSDMLRRVLKGNMRAAAPAARPARERLPPGRSYPDALPMTTPWFPSFMGGFLSYADLVALPEPRLFTTHFPGRHLPATLTDPEHGQGRLVLVLRNPKDMCASLHFFRGEAKDGWLGNEHGPGSIARFCAPDSPNPYGSFFTYVNEAERVAAPLIAKDRCLVVYYERLKLDLHAELERIAAFLRCPLPPAKRDALAAAVSFSSMAGNHMATRKGEIGDWKNHLTDAEWAPVDEAVAARLADSKLYEPLAEYARR</sequence>
<dbReference type="GO" id="GO:0008270">
    <property type="term" value="F:zinc ion binding"/>
    <property type="evidence" value="ECO:0007669"/>
    <property type="project" value="UniProtKB-KW"/>
</dbReference>
<dbReference type="PANTHER" id="PTHR11783">
    <property type="entry name" value="SULFOTRANSFERASE SULT"/>
    <property type="match status" value="1"/>
</dbReference>
<evidence type="ECO:0000256" key="6">
    <source>
        <dbReference type="PROSITE-ProRule" id="PRU00134"/>
    </source>
</evidence>
<keyword evidence="5" id="KW-0862">Zinc</keyword>
<gene>
    <name evidence="8" type="ORF">AURANDRAFT_63144</name>
</gene>
<dbReference type="KEGG" id="aaf:AURANDRAFT_63144"/>
<accession>F0Y5K1</accession>
<dbReference type="SUPFAM" id="SSF52540">
    <property type="entry name" value="P-loop containing nucleoside triphosphate hydrolases"/>
    <property type="match status" value="1"/>
</dbReference>
<dbReference type="InterPro" id="IPR002893">
    <property type="entry name" value="Znf_MYND"/>
</dbReference>
<keyword evidence="9" id="KW-1185">Reference proteome</keyword>
<dbReference type="GeneID" id="20224203"/>
<dbReference type="PROSITE" id="PS50865">
    <property type="entry name" value="ZF_MYND_2"/>
    <property type="match status" value="1"/>
</dbReference>
<proteinExistence type="inferred from homology"/>
<dbReference type="Proteomes" id="UP000002729">
    <property type="component" value="Unassembled WGS sequence"/>
</dbReference>
<name>F0Y5K1_AURAN</name>
<dbReference type="OrthoDB" id="205623at2759"/>
<reference evidence="8 9" key="1">
    <citation type="journal article" date="2011" name="Proc. Natl. Acad. Sci. U.S.A.">
        <title>Niche of harmful alga Aureococcus anophagefferens revealed through ecogenomics.</title>
        <authorList>
            <person name="Gobler C.J."/>
            <person name="Berry D.L."/>
            <person name="Dyhrman S.T."/>
            <person name="Wilhelm S.W."/>
            <person name="Salamov A."/>
            <person name="Lobanov A.V."/>
            <person name="Zhang Y."/>
            <person name="Collier J.L."/>
            <person name="Wurch L.L."/>
            <person name="Kustka A.B."/>
            <person name="Dill B.D."/>
            <person name="Shah M."/>
            <person name="VerBerkmoes N.C."/>
            <person name="Kuo A."/>
            <person name="Terry A."/>
            <person name="Pangilinan J."/>
            <person name="Lindquist E.A."/>
            <person name="Lucas S."/>
            <person name="Paulsen I.T."/>
            <person name="Hattenrath-Lehmann T.K."/>
            <person name="Talmage S.C."/>
            <person name="Walker E.A."/>
            <person name="Koch F."/>
            <person name="Burson A.M."/>
            <person name="Marcoval M.A."/>
            <person name="Tang Y.Z."/>
            <person name="Lecleir G.R."/>
            <person name="Coyne K.J."/>
            <person name="Berg G.M."/>
            <person name="Bertrand E.M."/>
            <person name="Saito M.A."/>
            <person name="Gladyshev V.N."/>
            <person name="Grigoriev I.V."/>
        </authorList>
    </citation>
    <scope>NUCLEOTIDE SEQUENCE [LARGE SCALE GENOMIC DNA]</scope>
    <source>
        <strain evidence="9">CCMP 1984</strain>
    </source>
</reference>
<dbReference type="Gene3D" id="6.10.140.2220">
    <property type="match status" value="1"/>
</dbReference>
<evidence type="ECO:0000256" key="4">
    <source>
        <dbReference type="ARBA" id="ARBA00022771"/>
    </source>
</evidence>
<dbReference type="InterPro" id="IPR000863">
    <property type="entry name" value="Sulfotransferase_dom"/>
</dbReference>
<dbReference type="SUPFAM" id="SSF81901">
    <property type="entry name" value="HCP-like"/>
    <property type="match status" value="1"/>
</dbReference>
<dbReference type="Gene3D" id="3.40.50.300">
    <property type="entry name" value="P-loop containing nucleotide triphosphate hydrolases"/>
    <property type="match status" value="1"/>
</dbReference>
<dbReference type="GO" id="GO:0008146">
    <property type="term" value="F:sulfotransferase activity"/>
    <property type="evidence" value="ECO:0007669"/>
    <property type="project" value="InterPro"/>
</dbReference>
<evidence type="ECO:0000259" key="7">
    <source>
        <dbReference type="PROSITE" id="PS50865"/>
    </source>
</evidence>
<keyword evidence="2" id="KW-0808">Transferase</keyword>
<organism evidence="9">
    <name type="scientific">Aureococcus anophagefferens</name>
    <name type="common">Harmful bloom alga</name>
    <dbReference type="NCBI Taxonomy" id="44056"/>
    <lineage>
        <taxon>Eukaryota</taxon>
        <taxon>Sar</taxon>
        <taxon>Stramenopiles</taxon>
        <taxon>Ochrophyta</taxon>
        <taxon>Pelagophyceae</taxon>
        <taxon>Pelagomonadales</taxon>
        <taxon>Pelagomonadaceae</taxon>
        <taxon>Aureococcus</taxon>
    </lineage>
</organism>
<dbReference type="EMBL" id="GL833125">
    <property type="protein sequence ID" value="EGB09508.1"/>
    <property type="molecule type" value="Genomic_DNA"/>
</dbReference>
<dbReference type="SUPFAM" id="SSF144232">
    <property type="entry name" value="HIT/MYND zinc finger-like"/>
    <property type="match status" value="1"/>
</dbReference>
<evidence type="ECO:0000313" key="8">
    <source>
        <dbReference type="EMBL" id="EGB09508.1"/>
    </source>
</evidence>
<dbReference type="RefSeq" id="XP_009035572.1">
    <property type="nucleotide sequence ID" value="XM_009037324.1"/>
</dbReference>
<evidence type="ECO:0000256" key="3">
    <source>
        <dbReference type="ARBA" id="ARBA00022723"/>
    </source>
</evidence>
<comment type="similarity">
    <text evidence="1">Belongs to the sulfotransferase 1 family.</text>
</comment>
<evidence type="ECO:0000256" key="5">
    <source>
        <dbReference type="ARBA" id="ARBA00022833"/>
    </source>
</evidence>
<dbReference type="InterPro" id="IPR027417">
    <property type="entry name" value="P-loop_NTPase"/>
</dbReference>
<dbReference type="PROSITE" id="PS01360">
    <property type="entry name" value="ZF_MYND_1"/>
    <property type="match status" value="1"/>
</dbReference>
<dbReference type="Gene3D" id="1.25.40.10">
    <property type="entry name" value="Tetratricopeptide repeat domain"/>
    <property type="match status" value="2"/>
</dbReference>
<feature type="domain" description="MYND-type" evidence="7">
    <location>
        <begin position="111"/>
        <end position="149"/>
    </location>
</feature>
<dbReference type="Pfam" id="PF01753">
    <property type="entry name" value="zf-MYND"/>
    <property type="match status" value="1"/>
</dbReference>
<dbReference type="InParanoid" id="F0Y5K1"/>
<evidence type="ECO:0000313" key="9">
    <source>
        <dbReference type="Proteomes" id="UP000002729"/>
    </source>
</evidence>
<dbReference type="InterPro" id="IPR011990">
    <property type="entry name" value="TPR-like_helical_dom_sf"/>
</dbReference>
<dbReference type="eggNOG" id="KOG1584">
    <property type="taxonomic scope" value="Eukaryota"/>
</dbReference>
<evidence type="ECO:0000256" key="1">
    <source>
        <dbReference type="ARBA" id="ARBA00005771"/>
    </source>
</evidence>
<keyword evidence="3" id="KW-0479">Metal-binding</keyword>
<dbReference type="Pfam" id="PF00685">
    <property type="entry name" value="Sulfotransfer_1"/>
    <property type="match status" value="1"/>
</dbReference>
<evidence type="ECO:0000256" key="2">
    <source>
        <dbReference type="ARBA" id="ARBA00022679"/>
    </source>
</evidence>
<dbReference type="AlphaFoldDB" id="F0Y5K1"/>
<keyword evidence="4 6" id="KW-0863">Zinc-finger</keyword>
<protein>
    <recommendedName>
        <fullName evidence="7">MYND-type domain-containing protein</fullName>
    </recommendedName>
</protein>